<keyword evidence="5" id="KW-1185">Reference proteome</keyword>
<comment type="caution">
    <text evidence="4">The sequence shown here is derived from an EMBL/GenBank/DDBJ whole genome shotgun (WGS) entry which is preliminary data.</text>
</comment>
<evidence type="ECO:0000313" key="4">
    <source>
        <dbReference type="EMBL" id="TJZ82397.1"/>
    </source>
</evidence>
<dbReference type="AlphaFoldDB" id="A0A4U0QKV9"/>
<feature type="compositionally biased region" description="Low complexity" evidence="1">
    <location>
        <begin position="11"/>
        <end position="20"/>
    </location>
</feature>
<feature type="domain" description="DUF1285" evidence="2">
    <location>
        <begin position="27"/>
        <end position="93"/>
    </location>
</feature>
<dbReference type="Pfam" id="PF21028">
    <property type="entry name" value="DUF1285_C"/>
    <property type="match status" value="1"/>
</dbReference>
<evidence type="ECO:0000259" key="3">
    <source>
        <dbReference type="Pfam" id="PF21028"/>
    </source>
</evidence>
<sequence length="181" mass="19181">MAENGDKSVSPEGLAQAAASAAKGGPAPVHLWNPPYCGEMDLVIRADGTWVHDGTPIGRPAMVRLFAGILKREGDRFFLVSPVEKIGIRVEDAPFLATDADIAPDAITFTTTVGDRVTAGPDHAITVRGTVDAPRPYVHIRRGLEALIDRKTFYRLAAAAEIGPDGRAGIRSGGQVFALEP</sequence>
<proteinExistence type="predicted"/>
<dbReference type="InterPro" id="IPR023361">
    <property type="entry name" value="DUF1285_beta_roll_sf"/>
</dbReference>
<dbReference type="Proteomes" id="UP000306223">
    <property type="component" value="Unassembled WGS sequence"/>
</dbReference>
<dbReference type="InterPro" id="IPR010707">
    <property type="entry name" value="DUF1285"/>
</dbReference>
<dbReference type="InterPro" id="IPR048342">
    <property type="entry name" value="DUF1285_C"/>
</dbReference>
<feature type="domain" description="DUF1285" evidence="3">
    <location>
        <begin position="94"/>
        <end position="179"/>
    </location>
</feature>
<evidence type="ECO:0000313" key="5">
    <source>
        <dbReference type="Proteomes" id="UP000306223"/>
    </source>
</evidence>
<evidence type="ECO:0000256" key="1">
    <source>
        <dbReference type="SAM" id="MobiDB-lite"/>
    </source>
</evidence>
<dbReference type="PIRSF" id="PIRSF029557">
    <property type="entry name" value="UCP029557"/>
    <property type="match status" value="1"/>
</dbReference>
<organism evidence="4 5">
    <name type="scientific">Paracoccus hibiscisoli</name>
    <dbReference type="NCBI Taxonomy" id="2023261"/>
    <lineage>
        <taxon>Bacteria</taxon>
        <taxon>Pseudomonadati</taxon>
        <taxon>Pseudomonadota</taxon>
        <taxon>Alphaproteobacteria</taxon>
        <taxon>Rhodobacterales</taxon>
        <taxon>Paracoccaceae</taxon>
        <taxon>Paracoccus</taxon>
    </lineage>
</organism>
<dbReference type="Gene3D" id="2.30.270.10">
    <property type="entry name" value="duf1285 protein"/>
    <property type="match status" value="1"/>
</dbReference>
<name>A0A4U0QKV9_9RHOB</name>
<dbReference type="InterPro" id="IPR048341">
    <property type="entry name" value="DUF1285_N"/>
</dbReference>
<evidence type="ECO:0000259" key="2">
    <source>
        <dbReference type="Pfam" id="PF06938"/>
    </source>
</evidence>
<dbReference type="OrthoDB" id="3078366at2"/>
<feature type="region of interest" description="Disordered" evidence="1">
    <location>
        <begin position="1"/>
        <end position="20"/>
    </location>
</feature>
<accession>A0A4U0QKV9</accession>
<dbReference type="EMBL" id="SUNH01000022">
    <property type="protein sequence ID" value="TJZ82397.1"/>
    <property type="molecule type" value="Genomic_DNA"/>
</dbReference>
<gene>
    <name evidence="4" type="ORF">FA740_14885</name>
</gene>
<protein>
    <submittedName>
        <fullName evidence="4">DUF1285 domain-containing protein</fullName>
    </submittedName>
</protein>
<dbReference type="Gene3D" id="3.10.540.10">
    <property type="entry name" value="duf1285 like domain"/>
    <property type="match status" value="1"/>
</dbReference>
<reference evidence="4 5" key="1">
    <citation type="submission" date="2019-04" db="EMBL/GenBank/DDBJ databases">
        <authorList>
            <person name="Li J."/>
        </authorList>
    </citation>
    <scope>NUCLEOTIDE SEQUENCE [LARGE SCALE GENOMIC DNA]</scope>
    <source>
        <strain evidence="4 5">CCTCC AB2016182</strain>
    </source>
</reference>
<dbReference type="Pfam" id="PF06938">
    <property type="entry name" value="DUF1285_N"/>
    <property type="match status" value="1"/>
</dbReference>
<dbReference type="RefSeq" id="WP_136857563.1">
    <property type="nucleotide sequence ID" value="NZ_SUNH01000022.1"/>
</dbReference>